<organism evidence="1 2">
    <name type="scientific">Anaerococcus nagyae</name>
    <dbReference type="NCBI Taxonomy" id="1755241"/>
    <lineage>
        <taxon>Bacteria</taxon>
        <taxon>Bacillati</taxon>
        <taxon>Bacillota</taxon>
        <taxon>Tissierellia</taxon>
        <taxon>Tissierellales</taxon>
        <taxon>Peptoniphilaceae</taxon>
        <taxon>Anaerococcus</taxon>
    </lineage>
</organism>
<reference evidence="1 2" key="1">
    <citation type="submission" date="2018-08" db="EMBL/GenBank/DDBJ databases">
        <title>A genome reference for cultivated species of the human gut microbiota.</title>
        <authorList>
            <person name="Zou Y."/>
            <person name="Xue W."/>
            <person name="Luo G."/>
        </authorList>
    </citation>
    <scope>NUCLEOTIDE SEQUENCE [LARGE SCALE GENOMIC DNA]</scope>
    <source>
        <strain evidence="1 2">OF01-3</strain>
    </source>
</reference>
<keyword evidence="2" id="KW-1185">Reference proteome</keyword>
<evidence type="ECO:0000313" key="1">
    <source>
        <dbReference type="EMBL" id="RGB77271.1"/>
    </source>
</evidence>
<dbReference type="Proteomes" id="UP000261011">
    <property type="component" value="Unassembled WGS sequence"/>
</dbReference>
<evidence type="ECO:0008006" key="3">
    <source>
        <dbReference type="Google" id="ProtNLM"/>
    </source>
</evidence>
<dbReference type="EMBL" id="QVEU01000002">
    <property type="protein sequence ID" value="RGB77271.1"/>
    <property type="molecule type" value="Genomic_DNA"/>
</dbReference>
<accession>A0A3E2TJT0</accession>
<sequence>MELTDKFEFDSCKNKVEYSIEHKKVPIKLSDELREAIYYLLWYVPNIKSEQSKQNELLLNPRYDDFIFIEIMKAMDLKDEDVLFTEKISYDVIKPFLKEICTKCPKIIMAISNGETKTMSLLRHIRNAIAHGNFNVIDNIVVGFDLQKNEQITEYRGFFKLNPNNLLDALRKIQFDYNSQQLISKAFHKNGYFIESYQEKYQRSHDFELFAKKGDKKYAIDIKNYDYKEVVDKNFINKLLVQYENLMDGVTPLLIINTSYLDEDSKEELLNHEVIILDVKNIKKMMGGRDMVSEIERARQVKNSLKGR</sequence>
<evidence type="ECO:0000313" key="2">
    <source>
        <dbReference type="Proteomes" id="UP000261011"/>
    </source>
</evidence>
<gene>
    <name evidence="1" type="ORF">DXA39_03385</name>
</gene>
<protein>
    <recommendedName>
        <fullName evidence="3">Restriction endonuclease type IV Mrr domain-containing protein</fullName>
    </recommendedName>
</protein>
<name>A0A3E2TJT0_9FIRM</name>
<comment type="caution">
    <text evidence="1">The sequence shown here is derived from an EMBL/GenBank/DDBJ whole genome shotgun (WGS) entry which is preliminary data.</text>
</comment>
<dbReference type="OrthoDB" id="2083881at2"/>
<dbReference type="RefSeq" id="WP_117520991.1">
    <property type="nucleotide sequence ID" value="NZ_QVEU01000002.1"/>
</dbReference>
<dbReference type="AlphaFoldDB" id="A0A3E2TJT0"/>
<proteinExistence type="predicted"/>